<dbReference type="RefSeq" id="WP_079409915.1">
    <property type="nucleotide sequence ID" value="NZ_MBTG01000004.1"/>
</dbReference>
<name>A0A1V4HQB7_9BACL</name>
<gene>
    <name evidence="1" type="ORF">BC351_18380</name>
</gene>
<dbReference type="EMBL" id="MBTG01000004">
    <property type="protein sequence ID" value="OPH60457.1"/>
    <property type="molecule type" value="Genomic_DNA"/>
</dbReference>
<sequence length="195" mass="21601">MGDWFSGYLGQYKQKAVEVLTDVRDNPLKYLGYYYANLLIAAGPEIAFEGAVEGYAFYKALKGVSKVIDNGGLLDSANFAQKTYSARKFSDEGIKYYSDIAGRSVNNVEDLVGAIKNSEIQVSQVPIDYIVREGNTLILNTRSSQALEQAGIPRSQWNAINRTGDELFEKLLTDQLERNKLTSEGVPTVRPTGQK</sequence>
<organism evidence="1 2">
    <name type="scientific">Paenibacillus ferrarius</name>
    <dbReference type="NCBI Taxonomy" id="1469647"/>
    <lineage>
        <taxon>Bacteria</taxon>
        <taxon>Bacillati</taxon>
        <taxon>Bacillota</taxon>
        <taxon>Bacilli</taxon>
        <taxon>Bacillales</taxon>
        <taxon>Paenibacillaceae</taxon>
        <taxon>Paenibacillus</taxon>
    </lineage>
</organism>
<dbReference type="Proteomes" id="UP000190626">
    <property type="component" value="Unassembled WGS sequence"/>
</dbReference>
<dbReference type="AlphaFoldDB" id="A0A1V4HQB7"/>
<evidence type="ECO:0000313" key="1">
    <source>
        <dbReference type="EMBL" id="OPH60457.1"/>
    </source>
</evidence>
<evidence type="ECO:0000313" key="2">
    <source>
        <dbReference type="Proteomes" id="UP000190626"/>
    </source>
</evidence>
<accession>A0A1V4HQB7</accession>
<comment type="caution">
    <text evidence="1">The sequence shown here is derived from an EMBL/GenBank/DDBJ whole genome shotgun (WGS) entry which is preliminary data.</text>
</comment>
<keyword evidence="2" id="KW-1185">Reference proteome</keyword>
<protein>
    <submittedName>
        <fullName evidence="1">Uncharacterized protein</fullName>
    </submittedName>
</protein>
<dbReference type="OrthoDB" id="41445at2"/>
<dbReference type="STRING" id="1469647.BC351_18380"/>
<reference evidence="2" key="1">
    <citation type="submission" date="2016-07" db="EMBL/GenBank/DDBJ databases">
        <authorList>
            <person name="Florea S."/>
            <person name="Webb J.S."/>
            <person name="Jaromczyk J."/>
            <person name="Schardl C.L."/>
        </authorList>
    </citation>
    <scope>NUCLEOTIDE SEQUENCE [LARGE SCALE GENOMIC DNA]</scope>
    <source>
        <strain evidence="2">CY1</strain>
    </source>
</reference>
<proteinExistence type="predicted"/>